<name>Q19YU1_9CAUD</name>
<protein>
    <submittedName>
        <fullName evidence="2">Uncharacterized protein</fullName>
    </submittedName>
</protein>
<evidence type="ECO:0000313" key="2">
    <source>
        <dbReference type="EMBL" id="ABD58561.1"/>
    </source>
</evidence>
<organism evidence="2 3">
    <name type="scientific">Mycobacterium phage Pipefish</name>
    <dbReference type="NCBI Taxonomy" id="373413"/>
    <lineage>
        <taxon>Viruses</taxon>
        <taxon>Duplodnaviria</taxon>
        <taxon>Heunggongvirae</taxon>
        <taxon>Uroviricota</taxon>
        <taxon>Caudoviricetes</taxon>
        <taxon>Bclasvirinae</taxon>
        <taxon>Pipefishvirus</taxon>
        <taxon>Pipefishvirus pipefish</taxon>
    </lineage>
</organism>
<evidence type="ECO:0000313" key="3">
    <source>
        <dbReference type="Proteomes" id="UP000000907"/>
    </source>
</evidence>
<accession>Q19YU1</accession>
<reference evidence="3" key="1">
    <citation type="journal article" date="2006" name="PLoS Genet.">
        <title>Exploring the Mycobacteriophage Metaproteome: Phage Genomics as an Educational Platform.</title>
        <authorList>
            <person name="Hatfull G.F."/>
            <person name="Pedulla M.L."/>
            <person name="Jacobs-Sera D."/>
            <person name="Cichon P.M."/>
            <person name="Foley A."/>
            <person name="Ford M.E."/>
            <person name="Gonda R.M."/>
            <person name="Houtz J.M."/>
            <person name="Hryckowian A.J."/>
            <person name="Kelchner V.A."/>
            <person name="Namburi S."/>
            <person name="Pajcini K.V."/>
            <person name="Popovich M.G."/>
            <person name="Schleicher D.T."/>
            <person name="Simanek B.Z."/>
            <person name="Smith A.L."/>
            <person name="Zdanowicz G.M."/>
            <person name="Kumar V."/>
            <person name="Peebles C.L."/>
            <person name="Jacobs W.R.Jr."/>
            <person name="Lawrence J.G."/>
            <person name="Hendrix R.W."/>
        </authorList>
    </citation>
    <scope>NUCLEOTIDE SEQUENCE [LARGE SCALE GENOMIC DNA]</scope>
</reference>
<reference evidence="2 3" key="2">
    <citation type="journal article" date="2006" name="PLoS Genet.">
        <title>Exploring the mycobacteriophage metaproteome: phage genomics as an educational platform.</title>
        <authorList>
            <person name="Hatfull G.F."/>
            <person name="Pedulla M.L."/>
            <person name="Jacobs-Sera D."/>
            <person name="Cichon P.M."/>
            <person name="Foley A."/>
            <person name="Ford M.E."/>
            <person name="Gonda R.M."/>
            <person name="Houtz J.M."/>
            <person name="Hryckowian A.J."/>
            <person name="Kelchner V.A."/>
            <person name="Namburi S."/>
            <person name="Pajcini K.V."/>
            <person name="Popovich M.G."/>
            <person name="Schleicher D.T."/>
            <person name="Simanek B.Z."/>
            <person name="Smith A.L."/>
            <person name="Zdanowicz G.M."/>
            <person name="Kumar V."/>
            <person name="Peebles C.L."/>
            <person name="Jacobs W.R.Jr."/>
            <person name="Lawrence J.G."/>
            <person name="Hendrix R.W."/>
        </authorList>
    </citation>
    <scope>NUCLEOTIDE SEQUENCE [LARGE SCALE GENOMIC DNA]</scope>
</reference>
<gene>
    <name evidence="2" type="primary">64</name>
    <name evidence="2" type="ORF">PBI_PIPEFISH_64</name>
</gene>
<proteinExistence type="predicted"/>
<evidence type="ECO:0000256" key="1">
    <source>
        <dbReference type="SAM" id="MobiDB-lite"/>
    </source>
</evidence>
<keyword evidence="3" id="KW-1185">Reference proteome</keyword>
<dbReference type="KEGG" id="vg:4157794"/>
<dbReference type="Proteomes" id="UP000000907">
    <property type="component" value="Segment"/>
</dbReference>
<dbReference type="EMBL" id="DQ398049">
    <property type="protein sequence ID" value="ABD58561.1"/>
    <property type="molecule type" value="Genomic_DNA"/>
</dbReference>
<sequence>MGIAQGAVVDPPVPSSGVSDMPPIDLDGGAIRVGRSTVTTTTEERKKGGR</sequence>
<feature type="region of interest" description="Disordered" evidence="1">
    <location>
        <begin position="1"/>
        <end position="50"/>
    </location>
</feature>
<dbReference type="RefSeq" id="YP_655341.1">
    <property type="nucleotide sequence ID" value="NC_008199.1"/>
</dbReference>